<protein>
    <submittedName>
        <fullName evidence="1">Uncharacterized protein</fullName>
    </submittedName>
</protein>
<organism evidence="1 2">
    <name type="scientific">Lonsdalea quercina</name>
    <dbReference type="NCBI Taxonomy" id="71657"/>
    <lineage>
        <taxon>Bacteria</taxon>
        <taxon>Pseudomonadati</taxon>
        <taxon>Pseudomonadota</taxon>
        <taxon>Gammaproteobacteria</taxon>
        <taxon>Enterobacterales</taxon>
        <taxon>Pectobacteriaceae</taxon>
        <taxon>Lonsdalea</taxon>
    </lineage>
</organism>
<gene>
    <name evidence="1" type="ORF">AU485_17385</name>
</gene>
<accession>A0ACD1J7X7</accession>
<dbReference type="Proteomes" id="UP000249893">
    <property type="component" value="Unassembled WGS sequence"/>
</dbReference>
<sequence>MSIHALIFMSVLLSAKQVDCLELSLFKQIKRAIWNYLIGHVLLGDSNEQASKEPEPMVLH</sequence>
<evidence type="ECO:0000313" key="1">
    <source>
        <dbReference type="EMBL" id="RAT09564.1"/>
    </source>
</evidence>
<evidence type="ECO:0000313" key="2">
    <source>
        <dbReference type="Proteomes" id="UP000249893"/>
    </source>
</evidence>
<proteinExistence type="predicted"/>
<name>A0ACD1J7X7_9GAMM</name>
<reference evidence="1" key="1">
    <citation type="submission" date="2016-02" db="EMBL/GenBank/DDBJ databases">
        <title>Species-wide whole genome sequencing reveals diversity, host range in Lonsdalea quercina.</title>
        <authorList>
            <person name="Li Y."/>
        </authorList>
    </citation>
    <scope>NUCLEOTIDE SEQUENCE</scope>
    <source>
        <strain evidence="1">CFCC 11059</strain>
    </source>
</reference>
<keyword evidence="2" id="KW-1185">Reference proteome</keyword>
<dbReference type="EMBL" id="LUSP01000137">
    <property type="protein sequence ID" value="RAT09564.1"/>
    <property type="molecule type" value="Genomic_DNA"/>
</dbReference>
<comment type="caution">
    <text evidence="1">The sequence shown here is derived from an EMBL/GenBank/DDBJ whole genome shotgun (WGS) entry which is preliminary data.</text>
</comment>